<evidence type="ECO:0000256" key="2">
    <source>
        <dbReference type="ARBA" id="ARBA00023015"/>
    </source>
</evidence>
<dbReference type="FunFam" id="3.40.1810.10:FF:000006">
    <property type="entry name" value="Agamous-like MADS-box protein AGL62"/>
    <property type="match status" value="1"/>
</dbReference>
<dbReference type="Proteomes" id="UP001443914">
    <property type="component" value="Unassembled WGS sequence"/>
</dbReference>
<evidence type="ECO:0000256" key="3">
    <source>
        <dbReference type="ARBA" id="ARBA00023125"/>
    </source>
</evidence>
<dbReference type="CDD" id="cd00265">
    <property type="entry name" value="MADS_MEF2_like"/>
    <property type="match status" value="1"/>
</dbReference>
<reference evidence="8" key="1">
    <citation type="submission" date="2024-03" db="EMBL/GenBank/DDBJ databases">
        <title>WGS assembly of Saponaria officinalis var. Norfolk2.</title>
        <authorList>
            <person name="Jenkins J."/>
            <person name="Shu S."/>
            <person name="Grimwood J."/>
            <person name="Barry K."/>
            <person name="Goodstein D."/>
            <person name="Schmutz J."/>
            <person name="Leebens-Mack J."/>
            <person name="Osbourn A."/>
        </authorList>
    </citation>
    <scope>NUCLEOTIDE SEQUENCE [LARGE SCALE GENOMIC DNA]</scope>
    <source>
        <strain evidence="8">JIC</strain>
    </source>
</reference>
<dbReference type="AlphaFoldDB" id="A0AAW1IMM1"/>
<evidence type="ECO:0000256" key="5">
    <source>
        <dbReference type="ARBA" id="ARBA00023242"/>
    </source>
</evidence>
<dbReference type="GO" id="GO:0046983">
    <property type="term" value="F:protein dimerization activity"/>
    <property type="evidence" value="ECO:0007669"/>
    <property type="project" value="InterPro"/>
</dbReference>
<dbReference type="GO" id="GO:0000978">
    <property type="term" value="F:RNA polymerase II cis-regulatory region sequence-specific DNA binding"/>
    <property type="evidence" value="ECO:0007669"/>
    <property type="project" value="TreeGrafter"/>
</dbReference>
<keyword evidence="3" id="KW-0238">DNA-binding</keyword>
<gene>
    <name evidence="8" type="ORF">RND81_09G158800</name>
</gene>
<dbReference type="PANTHER" id="PTHR11945:SF776">
    <property type="entry name" value="AGAMOUS-LIKE 50-RELATED"/>
    <property type="match status" value="1"/>
</dbReference>
<feature type="compositionally biased region" description="Basic and acidic residues" evidence="6">
    <location>
        <begin position="15"/>
        <end position="25"/>
    </location>
</feature>
<dbReference type="Pfam" id="PF00319">
    <property type="entry name" value="SRF-TF"/>
    <property type="match status" value="1"/>
</dbReference>
<name>A0AAW1IMM1_SAPOF</name>
<dbReference type="InterPro" id="IPR002100">
    <property type="entry name" value="TF_MADSbox"/>
</dbReference>
<dbReference type="SMART" id="SM00432">
    <property type="entry name" value="MADS"/>
    <property type="match status" value="1"/>
</dbReference>
<keyword evidence="9" id="KW-1185">Reference proteome</keyword>
<evidence type="ECO:0000256" key="6">
    <source>
        <dbReference type="SAM" id="MobiDB-lite"/>
    </source>
</evidence>
<evidence type="ECO:0000256" key="1">
    <source>
        <dbReference type="ARBA" id="ARBA00004123"/>
    </source>
</evidence>
<dbReference type="InterPro" id="IPR036879">
    <property type="entry name" value="TF_MADSbox_sf"/>
</dbReference>
<dbReference type="EMBL" id="JBDFQZ010000009">
    <property type="protein sequence ID" value="KAK9690857.1"/>
    <property type="molecule type" value="Genomic_DNA"/>
</dbReference>
<keyword evidence="4" id="KW-0804">Transcription</keyword>
<organism evidence="8 9">
    <name type="scientific">Saponaria officinalis</name>
    <name type="common">Common soapwort</name>
    <name type="synonym">Lychnis saponaria</name>
    <dbReference type="NCBI Taxonomy" id="3572"/>
    <lineage>
        <taxon>Eukaryota</taxon>
        <taxon>Viridiplantae</taxon>
        <taxon>Streptophyta</taxon>
        <taxon>Embryophyta</taxon>
        <taxon>Tracheophyta</taxon>
        <taxon>Spermatophyta</taxon>
        <taxon>Magnoliopsida</taxon>
        <taxon>eudicotyledons</taxon>
        <taxon>Gunneridae</taxon>
        <taxon>Pentapetalae</taxon>
        <taxon>Caryophyllales</taxon>
        <taxon>Caryophyllaceae</taxon>
        <taxon>Caryophylleae</taxon>
        <taxon>Saponaria</taxon>
    </lineage>
</organism>
<dbReference type="SUPFAM" id="SSF55455">
    <property type="entry name" value="SRF-like"/>
    <property type="match status" value="1"/>
</dbReference>
<dbReference type="GO" id="GO:0000981">
    <property type="term" value="F:DNA-binding transcription factor activity, RNA polymerase II-specific"/>
    <property type="evidence" value="ECO:0007669"/>
    <property type="project" value="TreeGrafter"/>
</dbReference>
<protein>
    <recommendedName>
        <fullName evidence="7">MADS-box domain-containing protein</fullName>
    </recommendedName>
</protein>
<dbReference type="PROSITE" id="PS50066">
    <property type="entry name" value="MADS_BOX_2"/>
    <property type="match status" value="1"/>
</dbReference>
<evidence type="ECO:0000256" key="4">
    <source>
        <dbReference type="ARBA" id="ARBA00023163"/>
    </source>
</evidence>
<dbReference type="PRINTS" id="PR00404">
    <property type="entry name" value="MADSDOMAIN"/>
</dbReference>
<dbReference type="PANTHER" id="PTHR11945">
    <property type="entry name" value="MADS BOX PROTEIN"/>
    <property type="match status" value="1"/>
</dbReference>
<dbReference type="Gene3D" id="6.10.140.920">
    <property type="match status" value="1"/>
</dbReference>
<dbReference type="Gene3D" id="3.40.1810.10">
    <property type="entry name" value="Transcription factor, MADS-box"/>
    <property type="match status" value="1"/>
</dbReference>
<evidence type="ECO:0000313" key="9">
    <source>
        <dbReference type="Proteomes" id="UP001443914"/>
    </source>
</evidence>
<proteinExistence type="predicted"/>
<feature type="region of interest" description="Disordered" evidence="6">
    <location>
        <begin position="1"/>
        <end position="28"/>
    </location>
</feature>
<keyword evidence="2" id="KW-0805">Transcription regulation</keyword>
<comment type="subcellular location">
    <subcellularLocation>
        <location evidence="1">Nucleus</location>
    </subcellularLocation>
</comment>
<accession>A0AAW1IMM1</accession>
<dbReference type="GO" id="GO:0005634">
    <property type="term" value="C:nucleus"/>
    <property type="evidence" value="ECO:0007669"/>
    <property type="project" value="UniProtKB-SubCell"/>
</dbReference>
<evidence type="ECO:0000259" key="7">
    <source>
        <dbReference type="PROSITE" id="PS50066"/>
    </source>
</evidence>
<keyword evidence="5" id="KW-0539">Nucleus</keyword>
<feature type="domain" description="MADS-box" evidence="7">
    <location>
        <begin position="10"/>
        <end position="70"/>
    </location>
</feature>
<evidence type="ECO:0000313" key="8">
    <source>
        <dbReference type="EMBL" id="KAK9690857.1"/>
    </source>
</evidence>
<dbReference type="InterPro" id="IPR033896">
    <property type="entry name" value="MEF2-like_N"/>
</dbReference>
<dbReference type="GO" id="GO:0045944">
    <property type="term" value="P:positive regulation of transcription by RNA polymerase II"/>
    <property type="evidence" value="ECO:0007669"/>
    <property type="project" value="InterPro"/>
</dbReference>
<sequence>MANVVQKKNKGRQKVKMERMEKDSNRQVTFSKRRSGLFKKASELCTLCGAEAAIIVFSPGKKAFSFGHPCVETVLNRYLFAGPKGASAGNEQIVDGHQSLNVHDLNMELTIMNSRIEAEKKRSEELTQVRKARAEHFWWDVPVEELNPQQLQHLKASLEELKQHVYQHGNKLMMEASNNVNVNVNANHFMGITNPMVGFNHNPALFNPTLGFGYQQDYNY</sequence>
<comment type="caution">
    <text evidence="8">The sequence shown here is derived from an EMBL/GenBank/DDBJ whole genome shotgun (WGS) entry which is preliminary data.</text>
</comment>